<name>A0A133UV95_9EURY</name>
<dbReference type="GO" id="GO:0016787">
    <property type="term" value="F:hydrolase activity"/>
    <property type="evidence" value="ECO:0007669"/>
    <property type="project" value="UniProtKB-KW"/>
</dbReference>
<dbReference type="PROSITE" id="PS00893">
    <property type="entry name" value="NUDIX_BOX"/>
    <property type="match status" value="1"/>
</dbReference>
<dbReference type="PANTHER" id="PTHR43736:SF1">
    <property type="entry name" value="DIHYDRONEOPTERIN TRIPHOSPHATE DIPHOSPHATASE"/>
    <property type="match status" value="1"/>
</dbReference>
<proteinExistence type="predicted"/>
<accession>A0A133UV95</accession>
<gene>
    <name evidence="3" type="ORF">AKJ37_01235</name>
</gene>
<dbReference type="PANTHER" id="PTHR43736">
    <property type="entry name" value="ADP-RIBOSE PYROPHOSPHATASE"/>
    <property type="match status" value="1"/>
</dbReference>
<dbReference type="InterPro" id="IPR020476">
    <property type="entry name" value="Nudix_hydrolase"/>
</dbReference>
<evidence type="ECO:0000259" key="2">
    <source>
        <dbReference type="PROSITE" id="PS51462"/>
    </source>
</evidence>
<dbReference type="CDD" id="cd18873">
    <property type="entry name" value="NUDIX_NadM_like"/>
    <property type="match status" value="1"/>
</dbReference>
<dbReference type="InterPro" id="IPR015797">
    <property type="entry name" value="NUDIX_hydrolase-like_dom_sf"/>
</dbReference>
<keyword evidence="1" id="KW-0378">Hydrolase</keyword>
<reference evidence="3 4" key="1">
    <citation type="journal article" date="2016" name="Sci. Rep.">
        <title>Metabolic traits of an uncultured archaeal lineage -MSBL1- from brine pools of the Red Sea.</title>
        <authorList>
            <person name="Mwirichia R."/>
            <person name="Alam I."/>
            <person name="Rashid M."/>
            <person name="Vinu M."/>
            <person name="Ba-Alawi W."/>
            <person name="Anthony Kamau A."/>
            <person name="Kamanda Ngugi D."/>
            <person name="Goker M."/>
            <person name="Klenk H.P."/>
            <person name="Bajic V."/>
            <person name="Stingl U."/>
        </authorList>
    </citation>
    <scope>NUCLEOTIDE SEQUENCE [LARGE SCALE GENOMIC DNA]</scope>
    <source>
        <strain evidence="3">SCGC-AAA259I09</strain>
    </source>
</reference>
<dbReference type="Proteomes" id="UP000070463">
    <property type="component" value="Unassembled WGS sequence"/>
</dbReference>
<dbReference type="AlphaFoldDB" id="A0A133UV95"/>
<feature type="domain" description="Nudix hydrolase" evidence="2">
    <location>
        <begin position="4"/>
        <end position="131"/>
    </location>
</feature>
<comment type="caution">
    <text evidence="3">The sequence shown here is derived from an EMBL/GenBank/DDBJ whole genome shotgun (WGS) entry which is preliminary data.</text>
</comment>
<dbReference type="PATRIC" id="fig|1698267.3.peg.1661"/>
<evidence type="ECO:0000313" key="4">
    <source>
        <dbReference type="Proteomes" id="UP000070463"/>
    </source>
</evidence>
<dbReference type="PRINTS" id="PR00502">
    <property type="entry name" value="NUDIXFAMILY"/>
</dbReference>
<evidence type="ECO:0000313" key="3">
    <source>
        <dbReference type="EMBL" id="KXA98128.1"/>
    </source>
</evidence>
<dbReference type="PROSITE" id="PS51462">
    <property type="entry name" value="NUDIX"/>
    <property type="match status" value="1"/>
</dbReference>
<organism evidence="3 4">
    <name type="scientific">candidate division MSBL1 archaeon SCGC-AAA259I09</name>
    <dbReference type="NCBI Taxonomy" id="1698267"/>
    <lineage>
        <taxon>Archaea</taxon>
        <taxon>Methanobacteriati</taxon>
        <taxon>Methanobacteriota</taxon>
        <taxon>candidate division MSBL1</taxon>
    </lineage>
</organism>
<keyword evidence="4" id="KW-1185">Reference proteome</keyword>
<dbReference type="InterPro" id="IPR000086">
    <property type="entry name" value="NUDIX_hydrolase_dom"/>
</dbReference>
<dbReference type="SUPFAM" id="SSF55811">
    <property type="entry name" value="Nudix"/>
    <property type="match status" value="1"/>
</dbReference>
<dbReference type="Pfam" id="PF00293">
    <property type="entry name" value="NUDIX"/>
    <property type="match status" value="1"/>
</dbReference>
<protein>
    <recommendedName>
        <fullName evidence="2">Nudix hydrolase domain-containing protein</fullName>
    </recommendedName>
</protein>
<dbReference type="InterPro" id="IPR020084">
    <property type="entry name" value="NUDIX_hydrolase_CS"/>
</dbReference>
<dbReference type="EMBL" id="LHXR01000008">
    <property type="protein sequence ID" value="KXA98128.1"/>
    <property type="molecule type" value="Genomic_DNA"/>
</dbReference>
<sequence length="131" mass="14613">MGKKKFPSLTVDIIIEKDGGIVLVKRKNNPFKGSWAIPGGFVEYGETVEDAARREAKEETGLLVELKGLVGVYSDPERDPRGHVVSICYSAREKGGSLHPDTDAADVKVFKEIPWNKLAFDHEKILKEYKL</sequence>
<dbReference type="Gene3D" id="3.90.79.10">
    <property type="entry name" value="Nucleoside Triphosphate Pyrophosphohydrolase"/>
    <property type="match status" value="1"/>
</dbReference>
<evidence type="ECO:0000256" key="1">
    <source>
        <dbReference type="ARBA" id="ARBA00022801"/>
    </source>
</evidence>